<dbReference type="PRINTS" id="PR00111">
    <property type="entry name" value="ABHYDROLASE"/>
</dbReference>
<dbReference type="Gene3D" id="3.40.50.1820">
    <property type="entry name" value="alpha/beta hydrolase"/>
    <property type="match status" value="1"/>
</dbReference>
<accession>A0ABR7TRX1</accession>
<keyword evidence="3" id="KW-1185">Reference proteome</keyword>
<dbReference type="InterPro" id="IPR029058">
    <property type="entry name" value="AB_hydrolase_fold"/>
</dbReference>
<dbReference type="InterPro" id="IPR050228">
    <property type="entry name" value="Carboxylesterase_BioH"/>
</dbReference>
<name>A0ABR7TRX1_9BACT</name>
<evidence type="ECO:0000259" key="1">
    <source>
        <dbReference type="Pfam" id="PF12697"/>
    </source>
</evidence>
<dbReference type="PANTHER" id="PTHR43194:SF2">
    <property type="entry name" value="PEROXISOMAL MEMBRANE PROTEIN LPX1"/>
    <property type="match status" value="1"/>
</dbReference>
<dbReference type="GO" id="GO:0016787">
    <property type="term" value="F:hydrolase activity"/>
    <property type="evidence" value="ECO:0007669"/>
    <property type="project" value="UniProtKB-KW"/>
</dbReference>
<reference evidence="2 3" key="1">
    <citation type="submission" date="2020-09" db="EMBL/GenBank/DDBJ databases">
        <title>Genome sequences of type strains of Chitinophaga qingshengii and Chitinophaga varians.</title>
        <authorList>
            <person name="Kittiwongwattana C."/>
        </authorList>
    </citation>
    <scope>NUCLEOTIDE SEQUENCE [LARGE SCALE GENOMIC DNA]</scope>
    <source>
        <strain evidence="2 3">JCM 30026</strain>
    </source>
</reference>
<dbReference type="InterPro" id="IPR000073">
    <property type="entry name" value="AB_hydrolase_1"/>
</dbReference>
<feature type="domain" description="AB hydrolase-1" evidence="1">
    <location>
        <begin position="6"/>
        <end position="224"/>
    </location>
</feature>
<protein>
    <submittedName>
        <fullName evidence="2">Alpha/beta hydrolase</fullName>
    </submittedName>
</protein>
<dbReference type="Pfam" id="PF12697">
    <property type="entry name" value="Abhydrolase_6"/>
    <property type="match status" value="1"/>
</dbReference>
<dbReference type="RefSeq" id="WP_188090344.1">
    <property type="nucleotide sequence ID" value="NZ_JACVFC010000003.1"/>
</dbReference>
<proteinExistence type="predicted"/>
<dbReference type="Proteomes" id="UP000659124">
    <property type="component" value="Unassembled WGS sequence"/>
</dbReference>
<sequence length="232" mass="26622">MKQSMILLHGLFGGLSNWDGVVQHFESRYDIHIPLLPIFDYHLQDNLEYLVSFLEKYVHQHQLEQSVVIGNSLGGHVAILFTHRHPDKVSRLVLTGSSGLYENNSLGTFPKRGNYEYIRERVAYTFYDPATASDALVEEVFQITRDRLKCLRIVQTAKSAQRNYVTAILPEMQTPTLLIWGEEDKIAPPDVAREFHELLPNSELIMLPACGHAPMMELPDRFNEILETFLIK</sequence>
<gene>
    <name evidence="2" type="ORF">ICL07_22745</name>
</gene>
<comment type="caution">
    <text evidence="2">The sequence shown here is derived from an EMBL/GenBank/DDBJ whole genome shotgun (WGS) entry which is preliminary data.</text>
</comment>
<evidence type="ECO:0000313" key="2">
    <source>
        <dbReference type="EMBL" id="MBC9933226.1"/>
    </source>
</evidence>
<organism evidence="2 3">
    <name type="scientific">Chitinophaga qingshengii</name>
    <dbReference type="NCBI Taxonomy" id="1569794"/>
    <lineage>
        <taxon>Bacteria</taxon>
        <taxon>Pseudomonadati</taxon>
        <taxon>Bacteroidota</taxon>
        <taxon>Chitinophagia</taxon>
        <taxon>Chitinophagales</taxon>
        <taxon>Chitinophagaceae</taxon>
        <taxon>Chitinophaga</taxon>
    </lineage>
</organism>
<keyword evidence="2" id="KW-0378">Hydrolase</keyword>
<evidence type="ECO:0000313" key="3">
    <source>
        <dbReference type="Proteomes" id="UP000659124"/>
    </source>
</evidence>
<dbReference type="EMBL" id="JACVFC010000003">
    <property type="protein sequence ID" value="MBC9933226.1"/>
    <property type="molecule type" value="Genomic_DNA"/>
</dbReference>
<dbReference type="SUPFAM" id="SSF53474">
    <property type="entry name" value="alpha/beta-Hydrolases"/>
    <property type="match status" value="1"/>
</dbReference>
<dbReference type="PANTHER" id="PTHR43194">
    <property type="entry name" value="HYDROLASE ALPHA/BETA FOLD FAMILY"/>
    <property type="match status" value="1"/>
</dbReference>